<dbReference type="OrthoDB" id="7680351at2759"/>
<dbReference type="EnsemblMetazoa" id="XM_050661739.1">
    <property type="protein sequence ID" value="XP_050517696.1"/>
    <property type="gene ID" value="LOC126892245"/>
</dbReference>
<dbReference type="PANTHER" id="PTHR34415:SF1">
    <property type="entry name" value="INTEGRASE CATALYTIC DOMAIN-CONTAINING PROTEIN"/>
    <property type="match status" value="1"/>
</dbReference>
<protein>
    <submittedName>
        <fullName evidence="4">Uncharacterized protein LOC114342958</fullName>
    </submittedName>
</protein>
<accession>A0A6P7GU81</accession>
<reference evidence="2" key="2">
    <citation type="submission" date="2025-05" db="UniProtKB">
        <authorList>
            <consortium name="EnsemblMetazoa"/>
        </authorList>
    </citation>
    <scope>IDENTIFICATION</scope>
</reference>
<dbReference type="EnsemblMetazoa" id="XM_050649760.1">
    <property type="protein sequence ID" value="XP_050505717.1"/>
    <property type="gene ID" value="LOC126883988"/>
</dbReference>
<proteinExistence type="predicted"/>
<dbReference type="Pfam" id="PF25273">
    <property type="entry name" value="DUF7869"/>
    <property type="match status" value="1"/>
</dbReference>
<dbReference type="RefSeq" id="XP_028149562.1">
    <property type="nucleotide sequence ID" value="XM_028293761.1"/>
</dbReference>
<reference evidence="4" key="1">
    <citation type="submission" date="2025-04" db="UniProtKB">
        <authorList>
            <consortium name="RefSeq"/>
        </authorList>
    </citation>
    <scope>IDENTIFICATION</scope>
    <source>
        <tissue evidence="4">Whole insect</tissue>
    </source>
</reference>
<evidence type="ECO:0000259" key="1">
    <source>
        <dbReference type="Pfam" id="PF25273"/>
    </source>
</evidence>
<dbReference type="InParanoid" id="A0A6P7GU81"/>
<keyword evidence="3" id="KW-1185">Reference proteome</keyword>
<dbReference type="PANTHER" id="PTHR34415">
    <property type="entry name" value="INTEGRASE CATALYTIC DOMAIN-CONTAINING PROTEIN"/>
    <property type="match status" value="1"/>
</dbReference>
<dbReference type="EnsemblMetazoa" id="XM_050663445.1">
    <property type="protein sequence ID" value="XP_050519402.1"/>
    <property type="gene ID" value="LOC114331000"/>
</dbReference>
<dbReference type="EnsemblMetazoa" id="XM_050661997.1">
    <property type="protein sequence ID" value="XP_050517954.1"/>
    <property type="gene ID" value="LOC126892465"/>
</dbReference>
<dbReference type="Proteomes" id="UP001652700">
    <property type="component" value="Unplaced"/>
</dbReference>
<dbReference type="EnsemblMetazoa" id="XM_050651341.1">
    <property type="protein sequence ID" value="XP_050507298.1"/>
    <property type="gene ID" value="LOC126884962"/>
</dbReference>
<evidence type="ECO:0000313" key="3">
    <source>
        <dbReference type="Proteomes" id="UP001652700"/>
    </source>
</evidence>
<feature type="domain" description="DUF7869" evidence="1">
    <location>
        <begin position="67"/>
        <end position="164"/>
    </location>
</feature>
<organism evidence="4">
    <name type="scientific">Diabrotica virgifera virgifera</name>
    <name type="common">western corn rootworm</name>
    <dbReference type="NCBI Taxonomy" id="50390"/>
    <lineage>
        <taxon>Eukaryota</taxon>
        <taxon>Metazoa</taxon>
        <taxon>Ecdysozoa</taxon>
        <taxon>Arthropoda</taxon>
        <taxon>Hexapoda</taxon>
        <taxon>Insecta</taxon>
        <taxon>Pterygota</taxon>
        <taxon>Neoptera</taxon>
        <taxon>Endopterygota</taxon>
        <taxon>Coleoptera</taxon>
        <taxon>Polyphaga</taxon>
        <taxon>Cucujiformia</taxon>
        <taxon>Chrysomeloidea</taxon>
        <taxon>Chrysomelidae</taxon>
        <taxon>Galerucinae</taxon>
        <taxon>Diabroticina</taxon>
        <taxon>Diabroticites</taxon>
        <taxon>Diabrotica</taxon>
    </lineage>
</organism>
<name>A0A6P7GU81_DIAVI</name>
<gene>
    <name evidence="4" type="primary">LOC114342958</name>
</gene>
<evidence type="ECO:0000313" key="4">
    <source>
        <dbReference type="RefSeq" id="XP_028149562.1"/>
    </source>
</evidence>
<dbReference type="AlphaFoldDB" id="A0A6P7GU81"/>
<sequence length="271" mass="31437">MLPRCDTFKEIIFTPRLIAFNESFVPVGTSKTSTVAVLWHEAISGRKKADIVSTFYAFLNKIRDSEEVVIWLDNCSGQNKNWCLYTFFVYAVSSLELNIRKITLRYFESGHTFMAADSFHHRVEQSLNRKGKVYDFVDFVDAVKTSTRNVEVIDMAFNDFYNWKDESSQYKITRLVPRPYLQQMVEVQFIRGFHTFGYKTSFEGEIISANFLKANIQKNGIAKPLSISQPRGITMERKQNIITKIGQIMPPNRIAFWKNIFVSENVDTIDD</sequence>
<evidence type="ECO:0000313" key="2">
    <source>
        <dbReference type="EnsemblMetazoa" id="XP_050505717.1"/>
    </source>
</evidence>
<dbReference type="InterPro" id="IPR057191">
    <property type="entry name" value="DUF7869"/>
</dbReference>